<accession>B0CYZ5</accession>
<organism evidence="6">
    <name type="scientific">Laccaria bicolor (strain S238N-H82 / ATCC MYA-4686)</name>
    <name type="common">Bicoloured deceiver</name>
    <name type="synonym">Laccaria laccata var. bicolor</name>
    <dbReference type="NCBI Taxonomy" id="486041"/>
    <lineage>
        <taxon>Eukaryota</taxon>
        <taxon>Fungi</taxon>
        <taxon>Dikarya</taxon>
        <taxon>Basidiomycota</taxon>
        <taxon>Agaricomycotina</taxon>
        <taxon>Agaricomycetes</taxon>
        <taxon>Agaricomycetidae</taxon>
        <taxon>Agaricales</taxon>
        <taxon>Agaricineae</taxon>
        <taxon>Hydnangiaceae</taxon>
        <taxon>Laccaria</taxon>
    </lineage>
</organism>
<dbReference type="FunCoup" id="B0CYZ5">
    <property type="interactions" value="8"/>
</dbReference>
<dbReference type="STRING" id="486041.B0CYZ5"/>
<feature type="compositionally biased region" description="Acidic residues" evidence="3">
    <location>
        <begin position="21"/>
        <end position="35"/>
    </location>
</feature>
<dbReference type="GO" id="GO:0000379">
    <property type="term" value="P:tRNA-type intron splice site recognition and cleavage"/>
    <property type="evidence" value="ECO:0007669"/>
    <property type="project" value="TreeGrafter"/>
</dbReference>
<dbReference type="PANTHER" id="PTHR21027:SF1">
    <property type="entry name" value="TRNA-SPLICING ENDONUCLEASE SUBUNIT SEN54"/>
    <property type="match status" value="1"/>
</dbReference>
<dbReference type="InParanoid" id="B0CYZ5"/>
<reference evidence="5 6" key="1">
    <citation type="journal article" date="2008" name="Nature">
        <title>The genome of Laccaria bicolor provides insights into mycorrhizal symbiosis.</title>
        <authorList>
            <person name="Martin F."/>
            <person name="Aerts A."/>
            <person name="Ahren D."/>
            <person name="Brun A."/>
            <person name="Danchin E.G.J."/>
            <person name="Duchaussoy F."/>
            <person name="Gibon J."/>
            <person name="Kohler A."/>
            <person name="Lindquist E."/>
            <person name="Pereda V."/>
            <person name="Salamov A."/>
            <person name="Shapiro H.J."/>
            <person name="Wuyts J."/>
            <person name="Blaudez D."/>
            <person name="Buee M."/>
            <person name="Brokstein P."/>
            <person name="Canbaeck B."/>
            <person name="Cohen D."/>
            <person name="Courty P.E."/>
            <person name="Coutinho P.M."/>
            <person name="Delaruelle C."/>
            <person name="Detter J.C."/>
            <person name="Deveau A."/>
            <person name="DiFazio S."/>
            <person name="Duplessis S."/>
            <person name="Fraissinet-Tachet L."/>
            <person name="Lucic E."/>
            <person name="Frey-Klett P."/>
            <person name="Fourrey C."/>
            <person name="Feussner I."/>
            <person name="Gay G."/>
            <person name="Grimwood J."/>
            <person name="Hoegger P.J."/>
            <person name="Jain P."/>
            <person name="Kilaru S."/>
            <person name="Labbe J."/>
            <person name="Lin Y.C."/>
            <person name="Legue V."/>
            <person name="Le Tacon F."/>
            <person name="Marmeisse R."/>
            <person name="Melayah D."/>
            <person name="Montanini B."/>
            <person name="Muratet M."/>
            <person name="Nehls U."/>
            <person name="Niculita-Hirzel H."/>
            <person name="Oudot-Le Secq M.P."/>
            <person name="Peter M."/>
            <person name="Quesneville H."/>
            <person name="Rajashekar B."/>
            <person name="Reich M."/>
            <person name="Rouhier N."/>
            <person name="Schmutz J."/>
            <person name="Yin T."/>
            <person name="Chalot M."/>
            <person name="Henrissat B."/>
            <person name="Kuees U."/>
            <person name="Lucas S."/>
            <person name="Van de Peer Y."/>
            <person name="Podila G.K."/>
            <person name="Polle A."/>
            <person name="Pukkila P.J."/>
            <person name="Richardson P.M."/>
            <person name="Rouze P."/>
            <person name="Sanders I.R."/>
            <person name="Stajich J.E."/>
            <person name="Tunlid A."/>
            <person name="Tuskan G."/>
            <person name="Grigoriev I.V."/>
        </authorList>
    </citation>
    <scope>NUCLEOTIDE SEQUENCE [LARGE SCALE GENOMIC DNA]</scope>
    <source>
        <strain evidence="6">S238N-H82 / ATCC MYA-4686</strain>
    </source>
</reference>
<proteinExistence type="inferred from homology"/>
<dbReference type="Pfam" id="PF12928">
    <property type="entry name" value="tRNA_int_end_N2"/>
    <property type="match status" value="1"/>
</dbReference>
<evidence type="ECO:0000313" key="5">
    <source>
        <dbReference type="EMBL" id="EDR12537.1"/>
    </source>
</evidence>
<feature type="domain" description="tRNA-splicing endonuclease subunit Sen54 N-terminal" evidence="4">
    <location>
        <begin position="82"/>
        <end position="160"/>
    </location>
</feature>
<protein>
    <submittedName>
        <fullName evidence="5">Predicted protein</fullName>
    </submittedName>
</protein>
<dbReference type="HOGENOM" id="CLU_028449_0_0_1"/>
<evidence type="ECO:0000313" key="6">
    <source>
        <dbReference type="Proteomes" id="UP000001194"/>
    </source>
</evidence>
<sequence length="467" mass="52211">MDDTLELPNAIAPKVSLADAIQEEDEQSSDGEDGGLDWTKLIPEAVRPVIPKRGEKEFEPKAGGGSNLQLHVLDRARSAMLEALRATRTTSSKAISYGVWQPSLARTHVTVARGIHFSSMGHSAPRSLLGENGVEKIQKRLELLPEEAIYLIERGSMFCWKETDLNLTEVSGAFEVLGAPMSVQQGYSEMIGTEDLTLDRFQVFSYLKRLGYVVTRTKPPTSYYPTPPNTVIVNSAPSIFQRISSLFPTWASWLSRLCGSFDWWRPMRISRWLHHDKNYGSLFRSLRFIPSGHGVPLRQSKSVEVESPYQIFYNLYKPSTPFKKTAPPPPDFQIVVINARTTPMPTLQELTDLFDVLPELPTPLPRQRRPIPGTTNPAIPGPAVSENAAPTQTLNNANQLPPSLFRRLFPWAFPRPAVAQPLIPVRRPNPFMALKAGKKMVVIAVVDSGSISFFRFSQGAFTEWPMM</sequence>
<evidence type="ECO:0000256" key="1">
    <source>
        <dbReference type="ARBA" id="ARBA00005736"/>
    </source>
</evidence>
<dbReference type="KEGG" id="lbc:LACBIDRAFT_323843"/>
<evidence type="ECO:0000259" key="4">
    <source>
        <dbReference type="Pfam" id="PF12928"/>
    </source>
</evidence>
<keyword evidence="6" id="KW-1185">Reference proteome</keyword>
<dbReference type="GO" id="GO:0000214">
    <property type="term" value="C:tRNA-intron endonuclease complex"/>
    <property type="evidence" value="ECO:0007669"/>
    <property type="project" value="TreeGrafter"/>
</dbReference>
<dbReference type="InterPro" id="IPR024336">
    <property type="entry name" value="tRNA_splic_suSen54_N"/>
</dbReference>
<dbReference type="EMBL" id="DS547094">
    <property type="protein sequence ID" value="EDR12537.1"/>
    <property type="molecule type" value="Genomic_DNA"/>
</dbReference>
<name>B0CYZ5_LACBS</name>
<dbReference type="RefSeq" id="XP_001876801.1">
    <property type="nucleotide sequence ID" value="XM_001876766.1"/>
</dbReference>
<comment type="similarity">
    <text evidence="1">Belongs to the SEN54 family.</text>
</comment>
<dbReference type="PANTHER" id="PTHR21027">
    <property type="entry name" value="TRNA-SPLICING ENDONUCLEASE SUBUNIT SEN54"/>
    <property type="match status" value="1"/>
</dbReference>
<feature type="region of interest" description="Disordered" evidence="3">
    <location>
        <begin position="16"/>
        <end position="38"/>
    </location>
</feature>
<gene>
    <name evidence="5" type="ORF">LACBIDRAFT_323843</name>
</gene>
<dbReference type="OrthoDB" id="408683at2759"/>
<dbReference type="AlphaFoldDB" id="B0CYZ5"/>
<dbReference type="GeneID" id="6072745"/>
<evidence type="ECO:0000256" key="2">
    <source>
        <dbReference type="ARBA" id="ARBA00022694"/>
    </source>
</evidence>
<dbReference type="Proteomes" id="UP000001194">
    <property type="component" value="Unassembled WGS sequence"/>
</dbReference>
<evidence type="ECO:0000256" key="3">
    <source>
        <dbReference type="SAM" id="MobiDB-lite"/>
    </source>
</evidence>
<dbReference type="InterPro" id="IPR024337">
    <property type="entry name" value="tRNA_splic_suSen54"/>
</dbReference>
<keyword evidence="2" id="KW-0819">tRNA processing</keyword>